<reference evidence="3" key="1">
    <citation type="submission" date="2020-08" db="EMBL/GenBank/DDBJ databases">
        <title>Whole genome shotgun sequence of Polymorphospora rubra NBRC 101157.</title>
        <authorList>
            <person name="Komaki H."/>
            <person name="Tamura T."/>
        </authorList>
    </citation>
    <scope>NUCLEOTIDE SEQUENCE</scope>
    <source>
        <strain evidence="3">NBRC 101157</strain>
    </source>
</reference>
<dbReference type="GO" id="GO:0008270">
    <property type="term" value="F:zinc ion binding"/>
    <property type="evidence" value="ECO:0007669"/>
    <property type="project" value="UniProtKB-KW"/>
</dbReference>
<dbReference type="PANTHER" id="PTHR38133">
    <property type="entry name" value="SLR1429 PROTEIN"/>
    <property type="match status" value="1"/>
</dbReference>
<evidence type="ECO:0000313" key="3">
    <source>
        <dbReference type="EMBL" id="BCJ69047.1"/>
    </source>
</evidence>
<dbReference type="RefSeq" id="WP_246567819.1">
    <property type="nucleotide sequence ID" value="NZ_AP023359.1"/>
</dbReference>
<evidence type="ECO:0000256" key="1">
    <source>
        <dbReference type="PROSITE-ProRule" id="PRU00325"/>
    </source>
</evidence>
<sequence>MSDDRVRGFPAFGRGGRRVRQFAASWWGRAWVRAMEETALDGEQLRKGRRYAYTGHVGSITVSPGRLAAPVYGDDGATYTTVVYVERLADAGWERLADEVAGNAGYLAALLDGEVPHDLVAAADDAGVRLLPDLGDLQPECDCADFEFPCRHAAALCYQASWLLDADPFVLLLLRGRGRGELLAGLRRRGAARTPAVPQPVAPAGVDAVAAYATGVPPLPPPPPAVAAVGPAGLPVFAPAAGVDPRVLREAVAVAAGRAAALAARPAGGR</sequence>
<feature type="domain" description="SWIM-type" evidence="2">
    <location>
        <begin position="126"/>
        <end position="161"/>
    </location>
</feature>
<proteinExistence type="predicted"/>
<gene>
    <name evidence="3" type="ORF">Prubr_60680</name>
</gene>
<dbReference type="PANTHER" id="PTHR38133:SF1">
    <property type="entry name" value="SLR1429 PROTEIN"/>
    <property type="match status" value="1"/>
</dbReference>
<keyword evidence="1" id="KW-0862">Zinc</keyword>
<dbReference type="PROSITE" id="PS50966">
    <property type="entry name" value="ZF_SWIM"/>
    <property type="match status" value="1"/>
</dbReference>
<dbReference type="AlphaFoldDB" id="A0A810N6Z5"/>
<protein>
    <recommendedName>
        <fullName evidence="2">SWIM-type domain-containing protein</fullName>
    </recommendedName>
</protein>
<dbReference type="InterPro" id="IPR007527">
    <property type="entry name" value="Znf_SWIM"/>
</dbReference>
<name>A0A810N6Z5_9ACTN</name>
<keyword evidence="1" id="KW-0479">Metal-binding</keyword>
<keyword evidence="1" id="KW-0863">Zinc-finger</keyword>
<evidence type="ECO:0000313" key="4">
    <source>
        <dbReference type="Proteomes" id="UP000680866"/>
    </source>
</evidence>
<accession>A0A810N6Z5</accession>
<organism evidence="3 4">
    <name type="scientific">Polymorphospora rubra</name>
    <dbReference type="NCBI Taxonomy" id="338584"/>
    <lineage>
        <taxon>Bacteria</taxon>
        <taxon>Bacillati</taxon>
        <taxon>Actinomycetota</taxon>
        <taxon>Actinomycetes</taxon>
        <taxon>Micromonosporales</taxon>
        <taxon>Micromonosporaceae</taxon>
        <taxon>Polymorphospora</taxon>
    </lineage>
</organism>
<evidence type="ECO:0000259" key="2">
    <source>
        <dbReference type="PROSITE" id="PS50966"/>
    </source>
</evidence>
<dbReference type="EMBL" id="AP023359">
    <property type="protein sequence ID" value="BCJ69047.1"/>
    <property type="molecule type" value="Genomic_DNA"/>
</dbReference>
<dbReference type="Pfam" id="PF04434">
    <property type="entry name" value="SWIM"/>
    <property type="match status" value="1"/>
</dbReference>
<keyword evidence="4" id="KW-1185">Reference proteome</keyword>
<dbReference type="KEGG" id="pry:Prubr_60680"/>
<dbReference type="Proteomes" id="UP000680866">
    <property type="component" value="Chromosome"/>
</dbReference>